<keyword evidence="4" id="KW-0732">Signal</keyword>
<dbReference type="InterPro" id="IPR050751">
    <property type="entry name" value="ECM_structural_protein"/>
</dbReference>
<evidence type="ECO:0000313" key="13">
    <source>
        <dbReference type="Proteomes" id="UP000014760"/>
    </source>
</evidence>
<keyword evidence="7" id="KW-0325">Glycoprotein</keyword>
<feature type="domain" description="EGF-like" evidence="10">
    <location>
        <begin position="3"/>
        <end position="44"/>
    </location>
</feature>
<feature type="domain" description="EGF-like calcium-binding" evidence="9">
    <location>
        <begin position="45"/>
        <end position="88"/>
    </location>
</feature>
<evidence type="ECO:0000256" key="8">
    <source>
        <dbReference type="SAM" id="Phobius"/>
    </source>
</evidence>
<dbReference type="FunFam" id="2.10.25.10:FF:000014">
    <property type="entry name" value="Latent-transforming growth factor beta-binding protein 3"/>
    <property type="match status" value="1"/>
</dbReference>
<feature type="transmembrane region" description="Helical" evidence="8">
    <location>
        <begin position="101"/>
        <end position="126"/>
    </location>
</feature>
<feature type="domain" description="EGF-like calcium-binding" evidence="9">
    <location>
        <begin position="13"/>
        <end position="44"/>
    </location>
</feature>
<dbReference type="AlphaFoldDB" id="R7TSK6"/>
<reference evidence="13" key="1">
    <citation type="submission" date="2012-12" db="EMBL/GenBank/DDBJ databases">
        <authorList>
            <person name="Hellsten U."/>
            <person name="Grimwood J."/>
            <person name="Chapman J.A."/>
            <person name="Shapiro H."/>
            <person name="Aerts A."/>
            <person name="Otillar R.P."/>
            <person name="Terry A.Y."/>
            <person name="Boore J.L."/>
            <person name="Simakov O."/>
            <person name="Marletaz F."/>
            <person name="Cho S.-J."/>
            <person name="Edsinger-Gonzales E."/>
            <person name="Havlak P."/>
            <person name="Kuo D.-H."/>
            <person name="Larsson T."/>
            <person name="Lv J."/>
            <person name="Arendt D."/>
            <person name="Savage R."/>
            <person name="Osoegawa K."/>
            <person name="de Jong P."/>
            <person name="Lindberg D.R."/>
            <person name="Seaver E.C."/>
            <person name="Weisblat D.A."/>
            <person name="Putnam N.H."/>
            <person name="Grigoriev I.V."/>
            <person name="Rokhsar D.S."/>
        </authorList>
    </citation>
    <scope>NUCLEOTIDE SEQUENCE</scope>
    <source>
        <strain evidence="13">I ESC-2004</strain>
    </source>
</reference>
<evidence type="ECO:0000256" key="7">
    <source>
        <dbReference type="ARBA" id="ARBA00023180"/>
    </source>
</evidence>
<evidence type="ECO:0000259" key="9">
    <source>
        <dbReference type="SMART" id="SM00179"/>
    </source>
</evidence>
<keyword evidence="6" id="KW-1015">Disulfide bond</keyword>
<dbReference type="PANTHER" id="PTHR24034">
    <property type="entry name" value="EGF-LIKE DOMAIN-CONTAINING PROTEIN"/>
    <property type="match status" value="1"/>
</dbReference>
<dbReference type="SMART" id="SM00179">
    <property type="entry name" value="EGF_CA"/>
    <property type="match status" value="2"/>
</dbReference>
<dbReference type="HOGENOM" id="CLU_1507067_0_0_1"/>
<evidence type="ECO:0000256" key="1">
    <source>
        <dbReference type="ARBA" id="ARBA00004613"/>
    </source>
</evidence>
<evidence type="ECO:0000256" key="2">
    <source>
        <dbReference type="ARBA" id="ARBA00022525"/>
    </source>
</evidence>
<evidence type="ECO:0000256" key="3">
    <source>
        <dbReference type="ARBA" id="ARBA00022536"/>
    </source>
</evidence>
<keyword evidence="5" id="KW-0677">Repeat</keyword>
<dbReference type="EMBL" id="KB308793">
    <property type="protein sequence ID" value="ELT96592.1"/>
    <property type="molecule type" value="Genomic_DNA"/>
</dbReference>
<sequence length="179" mass="19682">ISECLGESGVDYDKDCHECINTIGSYTCRCDDGYKLHSNGTSCQDIDECERGMYEVDCHICVNLIGGFTCLCNDTYMLDANNNNETCISMDIEDENPGGSAIGIAVGLTIFLILVVIASVVTFKFVKQRREDKLMSSEDDQSPISGIPGVNNEGKKVINEVDFNKFMARSFLEIIITSS</sequence>
<feature type="domain" description="EGF-like" evidence="10">
    <location>
        <begin position="48"/>
        <end position="88"/>
    </location>
</feature>
<organism evidence="11">
    <name type="scientific">Capitella teleta</name>
    <name type="common">Polychaete worm</name>
    <dbReference type="NCBI Taxonomy" id="283909"/>
    <lineage>
        <taxon>Eukaryota</taxon>
        <taxon>Metazoa</taxon>
        <taxon>Spiralia</taxon>
        <taxon>Lophotrochozoa</taxon>
        <taxon>Annelida</taxon>
        <taxon>Polychaeta</taxon>
        <taxon>Sedentaria</taxon>
        <taxon>Scolecida</taxon>
        <taxon>Capitellidae</taxon>
        <taxon>Capitella</taxon>
    </lineage>
</organism>
<dbReference type="OrthoDB" id="6516201at2759"/>
<dbReference type="Pfam" id="PF12662">
    <property type="entry name" value="cEGF"/>
    <property type="match status" value="1"/>
</dbReference>
<keyword evidence="8" id="KW-0812">Transmembrane</keyword>
<dbReference type="InterPro" id="IPR000742">
    <property type="entry name" value="EGF"/>
</dbReference>
<accession>R7TSK6</accession>
<dbReference type="Gene3D" id="2.10.25.10">
    <property type="entry name" value="Laminin"/>
    <property type="match status" value="2"/>
</dbReference>
<dbReference type="GO" id="GO:0005509">
    <property type="term" value="F:calcium ion binding"/>
    <property type="evidence" value="ECO:0007669"/>
    <property type="project" value="InterPro"/>
</dbReference>
<evidence type="ECO:0000256" key="5">
    <source>
        <dbReference type="ARBA" id="ARBA00022737"/>
    </source>
</evidence>
<evidence type="ECO:0000256" key="6">
    <source>
        <dbReference type="ARBA" id="ARBA00023157"/>
    </source>
</evidence>
<name>R7TSK6_CAPTE</name>
<comment type="subcellular location">
    <subcellularLocation>
        <location evidence="1">Secreted</location>
    </subcellularLocation>
</comment>
<dbReference type="GO" id="GO:0005576">
    <property type="term" value="C:extracellular region"/>
    <property type="evidence" value="ECO:0007669"/>
    <property type="project" value="UniProtKB-SubCell"/>
</dbReference>
<proteinExistence type="predicted"/>
<dbReference type="CDD" id="cd00054">
    <property type="entry name" value="EGF_CA"/>
    <property type="match status" value="2"/>
</dbReference>
<dbReference type="PANTHER" id="PTHR24034:SF209">
    <property type="entry name" value="EGF-LIKE DOMAIN-CONTAINING PROTEIN"/>
    <property type="match status" value="1"/>
</dbReference>
<keyword evidence="2" id="KW-0964">Secreted</keyword>
<dbReference type="EnsemblMetazoa" id="CapteT207106">
    <property type="protein sequence ID" value="CapteP207106"/>
    <property type="gene ID" value="CapteG207106"/>
</dbReference>
<evidence type="ECO:0000259" key="10">
    <source>
        <dbReference type="SMART" id="SM00181"/>
    </source>
</evidence>
<evidence type="ECO:0008006" key="14">
    <source>
        <dbReference type="Google" id="ProtNLM"/>
    </source>
</evidence>
<keyword evidence="8" id="KW-0472">Membrane</keyword>
<dbReference type="SUPFAM" id="SSF57184">
    <property type="entry name" value="Growth factor receptor domain"/>
    <property type="match status" value="1"/>
</dbReference>
<keyword evidence="13" id="KW-1185">Reference proteome</keyword>
<reference evidence="11 13" key="2">
    <citation type="journal article" date="2013" name="Nature">
        <title>Insights into bilaterian evolution from three spiralian genomes.</title>
        <authorList>
            <person name="Simakov O."/>
            <person name="Marletaz F."/>
            <person name="Cho S.J."/>
            <person name="Edsinger-Gonzales E."/>
            <person name="Havlak P."/>
            <person name="Hellsten U."/>
            <person name="Kuo D.H."/>
            <person name="Larsson T."/>
            <person name="Lv J."/>
            <person name="Arendt D."/>
            <person name="Savage R."/>
            <person name="Osoegawa K."/>
            <person name="de Jong P."/>
            <person name="Grimwood J."/>
            <person name="Chapman J.A."/>
            <person name="Shapiro H."/>
            <person name="Aerts A."/>
            <person name="Otillar R.P."/>
            <person name="Terry A.Y."/>
            <person name="Boore J.L."/>
            <person name="Grigoriev I.V."/>
            <person name="Lindberg D.R."/>
            <person name="Seaver E.C."/>
            <person name="Weisblat D.A."/>
            <person name="Putnam N.H."/>
            <person name="Rokhsar D.S."/>
        </authorList>
    </citation>
    <scope>NUCLEOTIDE SEQUENCE</scope>
    <source>
        <strain evidence="11 13">I ESC-2004</strain>
    </source>
</reference>
<protein>
    <recommendedName>
        <fullName evidence="14">EGF-like domain-containing protein</fullName>
    </recommendedName>
</protein>
<dbReference type="STRING" id="283909.R7TSK6"/>
<keyword evidence="8" id="KW-1133">Transmembrane helix</keyword>
<evidence type="ECO:0000256" key="4">
    <source>
        <dbReference type="ARBA" id="ARBA00022729"/>
    </source>
</evidence>
<reference evidence="12" key="3">
    <citation type="submission" date="2015-06" db="UniProtKB">
        <authorList>
            <consortium name="EnsemblMetazoa"/>
        </authorList>
    </citation>
    <scope>IDENTIFICATION</scope>
</reference>
<dbReference type="InterPro" id="IPR009030">
    <property type="entry name" value="Growth_fac_rcpt_cys_sf"/>
</dbReference>
<dbReference type="EMBL" id="AMQN01028016">
    <property type="status" value="NOT_ANNOTATED_CDS"/>
    <property type="molecule type" value="Genomic_DNA"/>
</dbReference>
<evidence type="ECO:0000313" key="12">
    <source>
        <dbReference type="EnsemblMetazoa" id="CapteP207106"/>
    </source>
</evidence>
<feature type="non-terminal residue" evidence="11">
    <location>
        <position position="1"/>
    </location>
</feature>
<dbReference type="SMART" id="SM00181">
    <property type="entry name" value="EGF"/>
    <property type="match status" value="2"/>
</dbReference>
<evidence type="ECO:0000313" key="11">
    <source>
        <dbReference type="EMBL" id="ELT96592.1"/>
    </source>
</evidence>
<keyword evidence="3" id="KW-0245">EGF-like domain</keyword>
<dbReference type="InterPro" id="IPR001881">
    <property type="entry name" value="EGF-like_Ca-bd_dom"/>
</dbReference>
<dbReference type="Proteomes" id="UP000014760">
    <property type="component" value="Unassembled WGS sequence"/>
</dbReference>
<gene>
    <name evidence="11" type="ORF">CAPTEDRAFT_207106</name>
</gene>
<dbReference type="InterPro" id="IPR026823">
    <property type="entry name" value="cEGF"/>
</dbReference>